<dbReference type="InterPro" id="IPR034154">
    <property type="entry name" value="TOPRIM_DnaG/twinkle"/>
</dbReference>
<dbReference type="AlphaFoldDB" id="A0AAF0YV20"/>
<accession>A0AAF0YV20</accession>
<dbReference type="Gene3D" id="3.40.1360.10">
    <property type="match status" value="1"/>
</dbReference>
<dbReference type="KEGG" id="cpyr:CYJ47_06515"/>
<gene>
    <name evidence="1" type="ORF">CYJ47_06515</name>
</gene>
<dbReference type="Proteomes" id="UP000234560">
    <property type="component" value="Chromosome"/>
</dbReference>
<dbReference type="CDD" id="cd01029">
    <property type="entry name" value="TOPRIM_primases"/>
    <property type="match status" value="1"/>
</dbReference>
<dbReference type="SUPFAM" id="SSF56731">
    <property type="entry name" value="DNA primase core"/>
    <property type="match status" value="1"/>
</dbReference>
<name>A0AAF0YV20_9CORY</name>
<evidence type="ECO:0000313" key="1">
    <source>
        <dbReference type="EMBL" id="WOT03401.1"/>
    </source>
</evidence>
<dbReference type="EMBL" id="CP136958">
    <property type="protein sequence ID" value="WOT03401.1"/>
    <property type="molecule type" value="Genomic_DNA"/>
</dbReference>
<sequence length="205" mass="22877">MQKELLEEAVSRYKKAFEGSPAEEYIASRGLAEPNKWCLGYVKDPVPGHEKMKGCLAIPYLRHHPIHGWSCATIRFRRLDGEKPKYCSLPGDTPHLFNTKALDGSNLTVGVCEGEVDAITATQCGLPTVGIPGANTWKDYWEPLFRGYKAVYVLCDGDEAGEKFGKAFAHRLKNTILVHHEPGEDTNSLFTSQGEEAVQKLWRDI</sequence>
<evidence type="ECO:0000313" key="2">
    <source>
        <dbReference type="Proteomes" id="UP000234560"/>
    </source>
</evidence>
<reference evidence="1" key="1">
    <citation type="submission" date="2017-12" db="EMBL/GenBank/DDBJ databases">
        <authorList>
            <person name="Thomas-White K."/>
            <person name="Wolfe A.J."/>
        </authorList>
    </citation>
    <scope>NUCLEOTIDE SEQUENCE</scope>
    <source>
        <strain evidence="1">UMB0763</strain>
    </source>
</reference>
<dbReference type="RefSeq" id="WP_257877891.1">
    <property type="nucleotide sequence ID" value="NZ_CP136958.1"/>
</dbReference>
<protein>
    <submittedName>
        <fullName evidence="1">Toprim domain-containing protein</fullName>
    </submittedName>
</protein>
<organism evidence="1 2">
    <name type="scientific">Corynebacterium pyruviciproducens</name>
    <dbReference type="NCBI Taxonomy" id="598660"/>
    <lineage>
        <taxon>Bacteria</taxon>
        <taxon>Bacillati</taxon>
        <taxon>Actinomycetota</taxon>
        <taxon>Actinomycetes</taxon>
        <taxon>Mycobacteriales</taxon>
        <taxon>Corynebacteriaceae</taxon>
        <taxon>Corynebacterium</taxon>
    </lineage>
</organism>
<proteinExistence type="predicted"/>
<dbReference type="Pfam" id="PF13155">
    <property type="entry name" value="Toprim_2"/>
    <property type="match status" value="1"/>
</dbReference>
<reference evidence="1" key="2">
    <citation type="submission" date="2023-10" db="EMBL/GenBank/DDBJ databases">
        <authorList>
            <person name="Choi B."/>
        </authorList>
    </citation>
    <scope>NUCLEOTIDE SEQUENCE</scope>
    <source>
        <strain evidence="1">UMB0763</strain>
    </source>
</reference>